<dbReference type="RefSeq" id="XP_009162098.1">
    <property type="nucleotide sequence ID" value="XM_009163834.1"/>
</dbReference>
<evidence type="ECO:0000313" key="13">
    <source>
        <dbReference type="Proteomes" id="UP000054324"/>
    </source>
</evidence>
<feature type="region of interest" description="Disordered" evidence="10">
    <location>
        <begin position="49"/>
        <end position="71"/>
    </location>
</feature>
<dbReference type="SMART" id="SM00414">
    <property type="entry name" value="H2A"/>
    <property type="match status" value="1"/>
</dbReference>
<evidence type="ECO:0000259" key="11">
    <source>
        <dbReference type="Pfam" id="PF16211"/>
    </source>
</evidence>
<dbReference type="CDD" id="cd00074">
    <property type="entry name" value="HFD_H2A"/>
    <property type="match status" value="1"/>
</dbReference>
<evidence type="ECO:0000256" key="5">
    <source>
        <dbReference type="ARBA" id="ARBA00011538"/>
    </source>
</evidence>
<dbReference type="GO" id="GO:0005634">
    <property type="term" value="C:nucleus"/>
    <property type="evidence" value="ECO:0007669"/>
    <property type="project" value="UniProtKB-SubCell"/>
</dbReference>
<dbReference type="GO" id="GO:0003677">
    <property type="term" value="F:DNA binding"/>
    <property type="evidence" value="ECO:0007669"/>
    <property type="project" value="UniProtKB-KW"/>
</dbReference>
<dbReference type="PANTHER" id="PTHR23430">
    <property type="entry name" value="HISTONE H2A"/>
    <property type="match status" value="1"/>
</dbReference>
<proteinExistence type="inferred from homology"/>
<feature type="domain" description="Histone H2A C-terminal" evidence="11">
    <location>
        <begin position="142"/>
        <end position="174"/>
    </location>
</feature>
<evidence type="ECO:0000256" key="9">
    <source>
        <dbReference type="RuleBase" id="RU003767"/>
    </source>
</evidence>
<evidence type="ECO:0000256" key="8">
    <source>
        <dbReference type="ARBA" id="ARBA00023269"/>
    </source>
</evidence>
<dbReference type="Proteomes" id="UP000054324">
    <property type="component" value="Unassembled WGS sequence"/>
</dbReference>
<dbReference type="Pfam" id="PF16211">
    <property type="entry name" value="Histone_H2A_C"/>
    <property type="match status" value="1"/>
</dbReference>
<keyword evidence="8 9" id="KW-0544">Nucleosome core</keyword>
<evidence type="ECO:0000256" key="3">
    <source>
        <dbReference type="ARBA" id="ARBA00004286"/>
    </source>
</evidence>
<dbReference type="FunFam" id="1.10.20.10:FF:000103">
    <property type="entry name" value="Histone H2A type 1"/>
    <property type="match status" value="1"/>
</dbReference>
<evidence type="ECO:0000256" key="10">
    <source>
        <dbReference type="SAM" id="MobiDB-lite"/>
    </source>
</evidence>
<dbReference type="PRINTS" id="PR00620">
    <property type="entry name" value="HISTONEH2A"/>
</dbReference>
<comment type="similarity">
    <text evidence="4 9">Belongs to the histone H2A family.</text>
</comment>
<comment type="subunit">
    <text evidence="5 9">The nucleosome is a histone octamer containing two molecules each of H2A, H2B, H3 and H4 assembled in one H3-H4 heterotetramer and two H2A-H2B heterodimers. The octamer wraps approximately 147 bp of DNA.</text>
</comment>
<dbReference type="Gene3D" id="1.10.20.10">
    <property type="entry name" value="Histone, subunit A"/>
    <property type="match status" value="2"/>
</dbReference>
<keyword evidence="6 9" id="KW-0158">Chromosome</keyword>
<dbReference type="InterPro" id="IPR009072">
    <property type="entry name" value="Histone-fold"/>
</dbReference>
<sequence length="187" mass="20222">MALEVVSGCEEGFQGEGSEVRQEEARRKKSYAICIYKVLRQVHVASPSASKKAMSGRGKGGTTRVDAKTSSSRQGLVDRVHRLLLKGNYAECVGAGDSVYLVAVLDCLAAEVLDFASNAAHDNRETRIIPRHLQLAIRNDGELHQPLGGVTIAQGGVLRNIQSVLLPKKHDKVKAQASPYECSKVKT</sequence>
<dbReference type="GO" id="GO:0000786">
    <property type="term" value="C:nucleosome"/>
    <property type="evidence" value="ECO:0007669"/>
    <property type="project" value="UniProtKB-KW"/>
</dbReference>
<evidence type="ECO:0000256" key="7">
    <source>
        <dbReference type="ARBA" id="ARBA00023242"/>
    </source>
</evidence>
<dbReference type="GeneID" id="20326586"/>
<dbReference type="InterPro" id="IPR002119">
    <property type="entry name" value="Histone_H2A"/>
</dbReference>
<accession>A0A075A348</accession>
<dbReference type="CTD" id="20326586"/>
<keyword evidence="7 9" id="KW-0539">Nucleus</keyword>
<organism evidence="12 13">
    <name type="scientific">Opisthorchis viverrini</name>
    <name type="common">Southeast Asian liver fluke</name>
    <dbReference type="NCBI Taxonomy" id="6198"/>
    <lineage>
        <taxon>Eukaryota</taxon>
        <taxon>Metazoa</taxon>
        <taxon>Spiralia</taxon>
        <taxon>Lophotrochozoa</taxon>
        <taxon>Platyhelminthes</taxon>
        <taxon>Trematoda</taxon>
        <taxon>Digenea</taxon>
        <taxon>Opisthorchiida</taxon>
        <taxon>Opisthorchiata</taxon>
        <taxon>Opisthorchiidae</taxon>
        <taxon>Opisthorchis</taxon>
    </lineage>
</organism>
<dbReference type="SUPFAM" id="SSF47113">
    <property type="entry name" value="Histone-fold"/>
    <property type="match status" value="1"/>
</dbReference>
<dbReference type="GO" id="GO:0046982">
    <property type="term" value="F:protein heterodimerization activity"/>
    <property type="evidence" value="ECO:0007669"/>
    <property type="project" value="InterPro"/>
</dbReference>
<evidence type="ECO:0000256" key="2">
    <source>
        <dbReference type="ARBA" id="ARBA00004123"/>
    </source>
</evidence>
<dbReference type="GO" id="GO:0030527">
    <property type="term" value="F:structural constituent of chromatin"/>
    <property type="evidence" value="ECO:0007669"/>
    <property type="project" value="InterPro"/>
</dbReference>
<dbReference type="STRING" id="6198.A0A075A348"/>
<dbReference type="EMBL" id="KL596619">
    <property type="protein sequence ID" value="KER34123.1"/>
    <property type="molecule type" value="Genomic_DNA"/>
</dbReference>
<evidence type="ECO:0000313" key="12">
    <source>
        <dbReference type="EMBL" id="KER34123.1"/>
    </source>
</evidence>
<comment type="function">
    <text evidence="1">Core component of nucleosome. Nucleosomes wrap and compact DNA into chromatin, limiting DNA accessibility to the cellular machineries which require DNA as a template. Histones thereby play a central role in transcription regulation, DNA repair, DNA replication and chromosomal stability. DNA accessibility is regulated via a complex set of post-translational modifications of histones, also called histone code, and nucleosome remodeling.</text>
</comment>
<keyword evidence="9" id="KW-0238">DNA-binding</keyword>
<keyword evidence="13" id="KW-1185">Reference proteome</keyword>
<evidence type="ECO:0000256" key="6">
    <source>
        <dbReference type="ARBA" id="ARBA00022454"/>
    </source>
</evidence>
<dbReference type="AlphaFoldDB" id="A0A075A348"/>
<gene>
    <name evidence="12" type="ORF">T265_12418</name>
</gene>
<dbReference type="InterPro" id="IPR032454">
    <property type="entry name" value="Histone_H2A_C"/>
</dbReference>
<protein>
    <recommendedName>
        <fullName evidence="9">Histone H2A</fullName>
    </recommendedName>
</protein>
<evidence type="ECO:0000256" key="4">
    <source>
        <dbReference type="ARBA" id="ARBA00010691"/>
    </source>
</evidence>
<reference evidence="12 13" key="1">
    <citation type="submission" date="2013-11" db="EMBL/GenBank/DDBJ databases">
        <title>Opisthorchis viverrini - life in the bile duct.</title>
        <authorList>
            <person name="Young N.D."/>
            <person name="Nagarajan N."/>
            <person name="Lin S.J."/>
            <person name="Korhonen P.K."/>
            <person name="Jex A.R."/>
            <person name="Hall R.S."/>
            <person name="Safavi-Hemami H."/>
            <person name="Kaewkong W."/>
            <person name="Bertrand D."/>
            <person name="Gao S."/>
            <person name="Seet Q."/>
            <person name="Wongkham S."/>
            <person name="Teh B.T."/>
            <person name="Wongkham C."/>
            <person name="Intapan P.M."/>
            <person name="Maleewong W."/>
            <person name="Yang X."/>
            <person name="Hu M."/>
            <person name="Wang Z."/>
            <person name="Hofmann A."/>
            <person name="Sternberg P.W."/>
            <person name="Tan P."/>
            <person name="Wang J."/>
            <person name="Gasser R.B."/>
        </authorList>
    </citation>
    <scope>NUCLEOTIDE SEQUENCE [LARGE SCALE GENOMIC DNA]</scope>
</reference>
<dbReference type="KEGG" id="ovi:T265_12418"/>
<name>A0A075A348_OPIVI</name>
<evidence type="ECO:0000256" key="1">
    <source>
        <dbReference type="ARBA" id="ARBA00002001"/>
    </source>
</evidence>
<comment type="subcellular location">
    <subcellularLocation>
        <location evidence="3">Chromosome</location>
    </subcellularLocation>
    <subcellularLocation>
        <location evidence="2 9">Nucleus</location>
    </subcellularLocation>
</comment>